<evidence type="ECO:0000313" key="2">
    <source>
        <dbReference type="Proteomes" id="UP000636505"/>
    </source>
</evidence>
<name>A0A8J7AVD9_9CYAN</name>
<evidence type="ECO:0000313" key="1">
    <source>
        <dbReference type="EMBL" id="MBE9079899.1"/>
    </source>
</evidence>
<dbReference type="EMBL" id="JADEXG010000072">
    <property type="protein sequence ID" value="MBE9079899.1"/>
    <property type="molecule type" value="Genomic_DNA"/>
</dbReference>
<dbReference type="Proteomes" id="UP000636505">
    <property type="component" value="Unassembled WGS sequence"/>
</dbReference>
<proteinExistence type="predicted"/>
<protein>
    <submittedName>
        <fullName evidence="1">DNA double-strand break repair nuclease NurA</fullName>
    </submittedName>
</protein>
<keyword evidence="2" id="KW-1185">Reference proteome</keyword>
<comment type="caution">
    <text evidence="1">The sequence shown here is derived from an EMBL/GenBank/DDBJ whole genome shotgun (WGS) entry which is preliminary data.</text>
</comment>
<accession>A0A8J7AVD9</accession>
<sequence>MPYEGEFAGYKPLTRIANSERVQEIVCRCKKRMPDNSADEVEPLMAELQPSGWLPDLVLAVDGSYHQLPVENGYPGAELAYLTVASVILDVKKQRELDRSRPVDPLDSRRTEEAGSIDCALPGCNVVVDNEPTPTASFRRVFFESIQDKRPLSDGETLLETYEALLAYKPSGRSQQCPYDDCPDAAAYIPVSSGESKCTCQQQRPWYSTDALRIHEGLSPTGKSGAMFAEAMQVWERVWAINFLRWIERKPRRFRLLKNLAIILDGPLAVFGHPAWLSQAIYHELKRINEEACKIINEDLLLIGVEKSGTFVDHYEVLDAPTRHSNGKARFKPQSAILLTNEYIRNHIAIGDKPFGEDTYFGRKFFYKTASGARIVASLPFLTEKASNLSRGDISHFPRLADAMSLLDATFSARFPNAIGPLISANAEAAIPLNLGREVLEKLARSLMSEEEP</sequence>
<gene>
    <name evidence="1" type="ORF">IQ241_21835</name>
</gene>
<reference evidence="1" key="1">
    <citation type="submission" date="2020-10" db="EMBL/GenBank/DDBJ databases">
        <authorList>
            <person name="Castelo-Branco R."/>
            <person name="Eusebio N."/>
            <person name="Adriana R."/>
            <person name="Vieira A."/>
            <person name="Brugerolle De Fraissinette N."/>
            <person name="Rezende De Castro R."/>
            <person name="Schneider M.P."/>
            <person name="Vasconcelos V."/>
            <person name="Leao P.N."/>
        </authorList>
    </citation>
    <scope>NUCLEOTIDE SEQUENCE</scope>
    <source>
        <strain evidence="1">LEGE 07310</strain>
    </source>
</reference>
<organism evidence="1 2">
    <name type="scientific">Vasconcelosia minhoensis LEGE 07310</name>
    <dbReference type="NCBI Taxonomy" id="915328"/>
    <lineage>
        <taxon>Bacteria</taxon>
        <taxon>Bacillati</taxon>
        <taxon>Cyanobacteriota</taxon>
        <taxon>Cyanophyceae</taxon>
        <taxon>Nodosilineales</taxon>
        <taxon>Cymatolegaceae</taxon>
        <taxon>Vasconcelosia</taxon>
        <taxon>Vasconcelosia minhoensis</taxon>
    </lineage>
</organism>
<dbReference type="AlphaFoldDB" id="A0A8J7AVD9"/>
<dbReference type="RefSeq" id="WP_193911318.1">
    <property type="nucleotide sequence ID" value="NZ_JADEXG010000072.1"/>
</dbReference>